<comment type="caution">
    <text evidence="1">The sequence shown here is derived from an EMBL/GenBank/DDBJ whole genome shotgun (WGS) entry which is preliminary data.</text>
</comment>
<dbReference type="PANTHER" id="PTHR30528:SF0">
    <property type="entry name" value="CYTOPLASMIC PROTEIN"/>
    <property type="match status" value="1"/>
</dbReference>
<name>A0A919CN86_9PROT</name>
<evidence type="ECO:0008006" key="3">
    <source>
        <dbReference type="Google" id="ProtNLM"/>
    </source>
</evidence>
<organism evidence="1 2">
    <name type="scientific">Thalassobaculum fulvum</name>
    <dbReference type="NCBI Taxonomy" id="1633335"/>
    <lineage>
        <taxon>Bacteria</taxon>
        <taxon>Pseudomonadati</taxon>
        <taxon>Pseudomonadota</taxon>
        <taxon>Alphaproteobacteria</taxon>
        <taxon>Rhodospirillales</taxon>
        <taxon>Thalassobaculaceae</taxon>
        <taxon>Thalassobaculum</taxon>
    </lineage>
</organism>
<sequence>MTDRLSNTDLRRLFLERHALSESPSGPLTRDGLDALIERLGFVQVDTISTLEQAHHHILFTRANGYRKPQLKHLLEKRRSLFEHWTHDASIIPTRFYPHWKHRFARRAARIAGSRHWVERFNGRQDEVLDEIRRRVREDGPVGSRDVTADDTEERGTWWGWTPSKAALEYLWHTGEFAVTARRGFSKLYDLAERVIPDEHRAPEPSHAETVDWTCREAIARLGVASHSEIAAFFEAVTPDEAKAWCAEAGPDVLRRIEIEHADGSVREVWARPDVLDLVRDAPEPQARVRFLSPFDPMIRDRDRAQRFFGFDYRFEAFVPAAKRVWGYYVLPILERDRLIGRIELKAHRDRSELEVRGFWLEPGVRPARARIARIEAEIERWRGFAGLDKVTWGSAAPDRQ</sequence>
<gene>
    <name evidence="1" type="ORF">GCM10017083_09910</name>
</gene>
<keyword evidence="2" id="KW-1185">Reference proteome</keyword>
<evidence type="ECO:0000313" key="2">
    <source>
        <dbReference type="Proteomes" id="UP000630353"/>
    </source>
</evidence>
<dbReference type="Proteomes" id="UP000630353">
    <property type="component" value="Unassembled WGS sequence"/>
</dbReference>
<accession>A0A919CN86</accession>
<protein>
    <recommendedName>
        <fullName evidence="3">Winged helix-turn-helix domain-containing protein</fullName>
    </recommendedName>
</protein>
<proteinExistence type="predicted"/>
<dbReference type="Pfam" id="PF06224">
    <property type="entry name" value="AlkZ-like"/>
    <property type="match status" value="1"/>
</dbReference>
<dbReference type="EMBL" id="BMZS01000002">
    <property type="protein sequence ID" value="GHD43573.1"/>
    <property type="molecule type" value="Genomic_DNA"/>
</dbReference>
<dbReference type="PANTHER" id="PTHR30528">
    <property type="entry name" value="CYTOPLASMIC PROTEIN"/>
    <property type="match status" value="1"/>
</dbReference>
<reference evidence="1" key="2">
    <citation type="submission" date="2020-09" db="EMBL/GenBank/DDBJ databases">
        <authorList>
            <person name="Sun Q."/>
            <person name="Kim S."/>
        </authorList>
    </citation>
    <scope>NUCLEOTIDE SEQUENCE</scope>
    <source>
        <strain evidence="1">KCTC 42651</strain>
    </source>
</reference>
<evidence type="ECO:0000313" key="1">
    <source>
        <dbReference type="EMBL" id="GHD43573.1"/>
    </source>
</evidence>
<dbReference type="RefSeq" id="WP_189987824.1">
    <property type="nucleotide sequence ID" value="NZ_BMZS01000002.1"/>
</dbReference>
<dbReference type="InterPro" id="IPR009351">
    <property type="entry name" value="AlkZ-like"/>
</dbReference>
<dbReference type="AlphaFoldDB" id="A0A919CN86"/>
<reference evidence="1" key="1">
    <citation type="journal article" date="2014" name="Int. J. Syst. Evol. Microbiol.">
        <title>Complete genome sequence of Corynebacterium casei LMG S-19264T (=DSM 44701T), isolated from a smear-ripened cheese.</title>
        <authorList>
            <consortium name="US DOE Joint Genome Institute (JGI-PGF)"/>
            <person name="Walter F."/>
            <person name="Albersmeier A."/>
            <person name="Kalinowski J."/>
            <person name="Ruckert C."/>
        </authorList>
    </citation>
    <scope>NUCLEOTIDE SEQUENCE</scope>
    <source>
        <strain evidence="1">KCTC 42651</strain>
    </source>
</reference>